<keyword evidence="2" id="KW-0863">Zinc-finger</keyword>
<dbReference type="GO" id="GO:0005737">
    <property type="term" value="C:cytoplasm"/>
    <property type="evidence" value="ECO:0007669"/>
    <property type="project" value="TreeGrafter"/>
</dbReference>
<feature type="domain" description="Zinc finger CHC2-type" evidence="4">
    <location>
        <begin position="49"/>
        <end position="104"/>
    </location>
</feature>
<dbReference type="PANTHER" id="PTHR30313">
    <property type="entry name" value="DNA PRIMASE"/>
    <property type="match status" value="1"/>
</dbReference>
<evidence type="ECO:0000313" key="6">
    <source>
        <dbReference type="Proteomes" id="UP000516384"/>
    </source>
</evidence>
<dbReference type="RefSeq" id="WP_190299805.1">
    <property type="nucleotide sequence ID" value="NZ_CP061173.1"/>
</dbReference>
<dbReference type="SMART" id="SM00400">
    <property type="entry name" value="ZnF_CHCC"/>
    <property type="match status" value="1"/>
</dbReference>
<dbReference type="InterPro" id="IPR034154">
    <property type="entry name" value="TOPRIM_DnaG/twinkle"/>
</dbReference>
<dbReference type="PANTHER" id="PTHR30313:SF2">
    <property type="entry name" value="DNA PRIMASE"/>
    <property type="match status" value="1"/>
</dbReference>
<evidence type="ECO:0000259" key="4">
    <source>
        <dbReference type="SMART" id="SM00400"/>
    </source>
</evidence>
<dbReference type="GO" id="GO:0003677">
    <property type="term" value="F:DNA binding"/>
    <property type="evidence" value="ECO:0007669"/>
    <property type="project" value="InterPro"/>
</dbReference>
<dbReference type="Pfam" id="PF13155">
    <property type="entry name" value="Toprim_2"/>
    <property type="match status" value="1"/>
</dbReference>
<organism evidence="5 6">
    <name type="scientific">Paenibacillus peoriae</name>
    <dbReference type="NCBI Taxonomy" id="59893"/>
    <lineage>
        <taxon>Bacteria</taxon>
        <taxon>Bacillati</taxon>
        <taxon>Bacillota</taxon>
        <taxon>Bacilli</taxon>
        <taxon>Bacillales</taxon>
        <taxon>Paenibacillaceae</taxon>
        <taxon>Paenibacillus</taxon>
    </lineage>
</organism>
<sequence>MRDAKELLETIHIDVEELTESLRFEYQHSTNFAMNPNAFSRTNDTGEWLMSCCPNHAESTASFGISKDPPYHCNCFFCGYLGTVDKIIEIGLGLDDGEGIKLLLSTFVIEENRAPIDIEAIIANGREPLRIPNLDEAILESFRNSRDSDTWTHDVAMAYLLRERGLSLNTISTYEIGVDTVNNCIVFPQRTRTGDLRFLQKRRVGSNYSGAKFINDGSPIKKDILFGLHHINKLRSSPHRIRKVRIVESPIDAMSNYQVGIAAVALNGRILFRNQLQALQLAGIESVDLMLDNDKAGREGQKEALYWLDKAGFIVNEVVYPNPLCKDSNDLLRAGLLDKCPIVSANLLRGLSY</sequence>
<dbReference type="GO" id="GO:0006269">
    <property type="term" value="P:DNA replication, synthesis of primer"/>
    <property type="evidence" value="ECO:0007669"/>
    <property type="project" value="TreeGrafter"/>
</dbReference>
<dbReference type="Proteomes" id="UP000516384">
    <property type="component" value="Plasmid pPlas1"/>
</dbReference>
<evidence type="ECO:0000256" key="3">
    <source>
        <dbReference type="ARBA" id="ARBA00022833"/>
    </source>
</evidence>
<keyword evidence="1" id="KW-0479">Metal-binding</keyword>
<dbReference type="SUPFAM" id="SSF56731">
    <property type="entry name" value="DNA primase core"/>
    <property type="match status" value="1"/>
</dbReference>
<dbReference type="InterPro" id="IPR036977">
    <property type="entry name" value="DNA_primase_Znf_CHC2"/>
</dbReference>
<dbReference type="GO" id="GO:0003899">
    <property type="term" value="F:DNA-directed RNA polymerase activity"/>
    <property type="evidence" value="ECO:0007669"/>
    <property type="project" value="InterPro"/>
</dbReference>
<geneLocation type="plasmid" evidence="5 6">
    <name>pPlas1</name>
</geneLocation>
<dbReference type="Gene3D" id="3.40.1360.10">
    <property type="match status" value="1"/>
</dbReference>
<dbReference type="InterPro" id="IPR002694">
    <property type="entry name" value="Znf_CHC2"/>
</dbReference>
<evidence type="ECO:0000256" key="2">
    <source>
        <dbReference type="ARBA" id="ARBA00022771"/>
    </source>
</evidence>
<dbReference type="Gene3D" id="3.90.580.10">
    <property type="entry name" value="Zinc finger, CHC2-type domain"/>
    <property type="match status" value="1"/>
</dbReference>
<dbReference type="CDD" id="cd01029">
    <property type="entry name" value="TOPRIM_primases"/>
    <property type="match status" value="1"/>
</dbReference>
<accession>A0A7H0YHE0</accession>
<dbReference type="AlphaFoldDB" id="A0A7H0YHE0"/>
<protein>
    <submittedName>
        <fullName evidence="5">Toprim domain-containing protein</fullName>
    </submittedName>
</protein>
<keyword evidence="3" id="KW-0862">Zinc</keyword>
<gene>
    <name evidence="5" type="ORF">IAQ67_28730</name>
</gene>
<evidence type="ECO:0000313" key="5">
    <source>
        <dbReference type="EMBL" id="QNR70498.1"/>
    </source>
</evidence>
<name>A0A7H0YHE0_9BACL</name>
<dbReference type="GO" id="GO:0008270">
    <property type="term" value="F:zinc ion binding"/>
    <property type="evidence" value="ECO:0007669"/>
    <property type="project" value="UniProtKB-KW"/>
</dbReference>
<proteinExistence type="predicted"/>
<evidence type="ECO:0000256" key="1">
    <source>
        <dbReference type="ARBA" id="ARBA00022723"/>
    </source>
</evidence>
<keyword evidence="5" id="KW-0614">Plasmid</keyword>
<dbReference type="EMBL" id="CP061173">
    <property type="protein sequence ID" value="QNR70498.1"/>
    <property type="molecule type" value="Genomic_DNA"/>
</dbReference>
<reference evidence="5 6" key="1">
    <citation type="submission" date="2020-09" db="EMBL/GenBank/DDBJ databases">
        <title>Characterization of Paenibacillus peoriae strain ZF390 with broad-spectrum antimicrobial activity as a potential biocontrol agent.</title>
        <authorList>
            <person name="Li L."/>
            <person name="Zhao Y."/>
            <person name="Li B."/>
            <person name="Xie X."/>
        </authorList>
    </citation>
    <scope>NUCLEOTIDE SEQUENCE [LARGE SCALE GENOMIC DNA]</scope>
    <source>
        <strain evidence="5 6">ZF390</strain>
        <plasmid evidence="5 6">pPlas1</plasmid>
    </source>
</reference>
<dbReference type="InterPro" id="IPR050219">
    <property type="entry name" value="DnaG_primase"/>
</dbReference>